<dbReference type="STRING" id="1353952.A0A165EVH6"/>
<evidence type="ECO:0000313" key="1">
    <source>
        <dbReference type="EMBL" id="KZT55602.1"/>
    </source>
</evidence>
<dbReference type="OrthoDB" id="3050185at2759"/>
<sequence>MKVRSAAVVPDVSGTSLPRRELGGIRNEAWCRAMLVLFHPWRTFDDLKDNAHSWLKVYDETPFSAFHSKIMDNMEVMSDSKEARDSDLRSKHRRT</sequence>
<dbReference type="AlphaFoldDB" id="A0A165EVH6"/>
<gene>
    <name evidence="1" type="ORF">CALCODRAFT_437013</name>
</gene>
<dbReference type="Proteomes" id="UP000076842">
    <property type="component" value="Unassembled WGS sequence"/>
</dbReference>
<keyword evidence="2" id="KW-1185">Reference proteome</keyword>
<feature type="non-terminal residue" evidence="1">
    <location>
        <position position="95"/>
    </location>
</feature>
<dbReference type="InParanoid" id="A0A165EVH6"/>
<organism evidence="1 2">
    <name type="scientific">Calocera cornea HHB12733</name>
    <dbReference type="NCBI Taxonomy" id="1353952"/>
    <lineage>
        <taxon>Eukaryota</taxon>
        <taxon>Fungi</taxon>
        <taxon>Dikarya</taxon>
        <taxon>Basidiomycota</taxon>
        <taxon>Agaricomycotina</taxon>
        <taxon>Dacrymycetes</taxon>
        <taxon>Dacrymycetales</taxon>
        <taxon>Dacrymycetaceae</taxon>
        <taxon>Calocera</taxon>
    </lineage>
</organism>
<name>A0A165EVH6_9BASI</name>
<dbReference type="EMBL" id="KV423992">
    <property type="protein sequence ID" value="KZT55602.1"/>
    <property type="molecule type" value="Genomic_DNA"/>
</dbReference>
<reference evidence="1 2" key="1">
    <citation type="journal article" date="2016" name="Mol. Biol. Evol.">
        <title>Comparative Genomics of Early-Diverging Mushroom-Forming Fungi Provides Insights into the Origins of Lignocellulose Decay Capabilities.</title>
        <authorList>
            <person name="Nagy L.G."/>
            <person name="Riley R."/>
            <person name="Tritt A."/>
            <person name="Adam C."/>
            <person name="Daum C."/>
            <person name="Floudas D."/>
            <person name="Sun H."/>
            <person name="Yadav J.S."/>
            <person name="Pangilinan J."/>
            <person name="Larsson K.H."/>
            <person name="Matsuura K."/>
            <person name="Barry K."/>
            <person name="Labutti K."/>
            <person name="Kuo R."/>
            <person name="Ohm R.A."/>
            <person name="Bhattacharya S.S."/>
            <person name="Shirouzu T."/>
            <person name="Yoshinaga Y."/>
            <person name="Martin F.M."/>
            <person name="Grigoriev I.V."/>
            <person name="Hibbett D.S."/>
        </authorList>
    </citation>
    <scope>NUCLEOTIDE SEQUENCE [LARGE SCALE GENOMIC DNA]</scope>
    <source>
        <strain evidence="1 2">HHB12733</strain>
    </source>
</reference>
<evidence type="ECO:0000313" key="2">
    <source>
        <dbReference type="Proteomes" id="UP000076842"/>
    </source>
</evidence>
<protein>
    <submittedName>
        <fullName evidence="1">Uncharacterized protein</fullName>
    </submittedName>
</protein>
<accession>A0A165EVH6</accession>
<proteinExistence type="predicted"/>